<evidence type="ECO:0000313" key="1">
    <source>
        <dbReference type="EMBL" id="KAK5967345.1"/>
    </source>
</evidence>
<reference evidence="1 2" key="1">
    <citation type="submission" date="2019-10" db="EMBL/GenBank/DDBJ databases">
        <title>Assembly and Annotation for the nematode Trichostrongylus colubriformis.</title>
        <authorList>
            <person name="Martin J."/>
        </authorList>
    </citation>
    <scope>NUCLEOTIDE SEQUENCE [LARGE SCALE GENOMIC DNA]</scope>
    <source>
        <strain evidence="1">G859</strain>
        <tissue evidence="1">Whole worm</tissue>
    </source>
</reference>
<feature type="non-terminal residue" evidence="1">
    <location>
        <position position="96"/>
    </location>
</feature>
<comment type="caution">
    <text evidence="1">The sequence shown here is derived from an EMBL/GenBank/DDBJ whole genome shotgun (WGS) entry which is preliminary data.</text>
</comment>
<sequence>MNFEPQQFDINGEKLLSRRPVLTSAGLTNDVGLWDMLDCGSLFASDNVYESRALDAKISGAIKITDGSGFIVKVKSGAGERDVSVAANGFFSFYEP</sequence>
<evidence type="ECO:0000313" key="2">
    <source>
        <dbReference type="Proteomes" id="UP001331761"/>
    </source>
</evidence>
<proteinExistence type="predicted"/>
<accession>A0AAN8FDS9</accession>
<protein>
    <submittedName>
        <fullName evidence="1">Uncharacterized protein</fullName>
    </submittedName>
</protein>
<organism evidence="1 2">
    <name type="scientific">Trichostrongylus colubriformis</name>
    <name type="common">Black scour worm</name>
    <dbReference type="NCBI Taxonomy" id="6319"/>
    <lineage>
        <taxon>Eukaryota</taxon>
        <taxon>Metazoa</taxon>
        <taxon>Ecdysozoa</taxon>
        <taxon>Nematoda</taxon>
        <taxon>Chromadorea</taxon>
        <taxon>Rhabditida</taxon>
        <taxon>Rhabditina</taxon>
        <taxon>Rhabditomorpha</taxon>
        <taxon>Strongyloidea</taxon>
        <taxon>Trichostrongylidae</taxon>
        <taxon>Trichostrongylus</taxon>
    </lineage>
</organism>
<name>A0AAN8FDS9_TRICO</name>
<gene>
    <name evidence="1" type="ORF">GCK32_020067</name>
</gene>
<dbReference type="EMBL" id="WIXE01022587">
    <property type="protein sequence ID" value="KAK5967345.1"/>
    <property type="molecule type" value="Genomic_DNA"/>
</dbReference>
<dbReference type="AlphaFoldDB" id="A0AAN8FDS9"/>
<dbReference type="Proteomes" id="UP001331761">
    <property type="component" value="Unassembled WGS sequence"/>
</dbReference>
<keyword evidence="2" id="KW-1185">Reference proteome</keyword>